<comment type="caution">
    <text evidence="2">The sequence shown here is derived from an EMBL/GenBank/DDBJ whole genome shotgun (WGS) entry which is preliminary data.</text>
</comment>
<dbReference type="AlphaFoldDB" id="A0AA92C4L9"/>
<keyword evidence="1" id="KW-1133">Transmembrane helix</keyword>
<keyword evidence="1" id="KW-0812">Transmembrane</keyword>
<reference evidence="2 3" key="1">
    <citation type="submission" date="2018-04" db="EMBL/GenBank/DDBJ databases">
        <authorList>
            <person name="Hagen T."/>
        </authorList>
    </citation>
    <scope>NUCLEOTIDE SEQUENCE [LARGE SCALE GENOMIC DNA]</scope>
    <source>
        <strain evidence="2 3">TPD7009</strain>
    </source>
</reference>
<sequence>MARHRRRRRKSSSSVWAWIAIVVLVLFIGAAALSMVYLKLRAGNEAELGENLCPADGPKSVTAFLLDATDPVSEVTKADLQNQFQKIVGQVPKGGLIEVFALTEKEGALTRTFSGCNPGDEASADPWTSNPKKIRDRWKTAFGDPLNSIIPNSNTGSTSSQSPIMAGIQRIVIEGFSKPDLDGLPKQLYVASDMLEHTPTYSMYRSGVGYETFTKSAARDLYRTPLAGIEVKILAFQRPGAPSADDIAEFWVSWIRSNEGELLGYERLAGMK</sequence>
<accession>A0AA92C4L9</accession>
<protein>
    <submittedName>
        <fullName evidence="2">Uncharacterized protein</fullName>
    </submittedName>
</protein>
<dbReference type="EMBL" id="QDFR01000002">
    <property type="protein sequence ID" value="PVE55368.1"/>
    <property type="molecule type" value="Genomic_DNA"/>
</dbReference>
<feature type="transmembrane region" description="Helical" evidence="1">
    <location>
        <begin position="15"/>
        <end position="38"/>
    </location>
</feature>
<organism evidence="2 3">
    <name type="scientific">Rhizobium rhizogenes</name>
    <name type="common">Agrobacterium rhizogenes</name>
    <dbReference type="NCBI Taxonomy" id="359"/>
    <lineage>
        <taxon>Bacteria</taxon>
        <taxon>Pseudomonadati</taxon>
        <taxon>Pseudomonadota</taxon>
        <taxon>Alphaproteobacteria</taxon>
        <taxon>Hyphomicrobiales</taxon>
        <taxon>Rhizobiaceae</taxon>
        <taxon>Rhizobium/Agrobacterium group</taxon>
        <taxon>Rhizobium</taxon>
    </lineage>
</organism>
<keyword evidence="1" id="KW-0472">Membrane</keyword>
<dbReference type="RefSeq" id="WP_116493494.1">
    <property type="nucleotide sequence ID" value="NZ_QDFR01000002.1"/>
</dbReference>
<evidence type="ECO:0000313" key="3">
    <source>
        <dbReference type="Proteomes" id="UP000244335"/>
    </source>
</evidence>
<evidence type="ECO:0000313" key="2">
    <source>
        <dbReference type="EMBL" id="PVE55368.1"/>
    </source>
</evidence>
<gene>
    <name evidence="2" type="ORF">DC430_09240</name>
</gene>
<evidence type="ECO:0000256" key="1">
    <source>
        <dbReference type="SAM" id="Phobius"/>
    </source>
</evidence>
<name>A0AA92C4L9_RHIRH</name>
<dbReference type="Proteomes" id="UP000244335">
    <property type="component" value="Unassembled WGS sequence"/>
</dbReference>
<proteinExistence type="predicted"/>